<dbReference type="GeneTree" id="ENSGT00390000009468"/>
<accession>G1U9Q5</accession>
<keyword evidence="1" id="KW-0472">Membrane</keyword>
<dbReference type="Bgee" id="ENSOCUG00000028999">
    <property type="expression patterns" value="Expressed in adult mammalian kidney and 6 other cell types or tissues"/>
</dbReference>
<dbReference type="AlphaFoldDB" id="G1U9Q5"/>
<organism evidence="2 3">
    <name type="scientific">Oryctolagus cuniculus</name>
    <name type="common">Rabbit</name>
    <dbReference type="NCBI Taxonomy" id="9986"/>
    <lineage>
        <taxon>Eukaryota</taxon>
        <taxon>Metazoa</taxon>
        <taxon>Chordata</taxon>
        <taxon>Craniata</taxon>
        <taxon>Vertebrata</taxon>
        <taxon>Euteleostomi</taxon>
        <taxon>Mammalia</taxon>
        <taxon>Eutheria</taxon>
        <taxon>Euarchontoglires</taxon>
        <taxon>Glires</taxon>
        <taxon>Lagomorpha</taxon>
        <taxon>Leporidae</taxon>
        <taxon>Oryctolagus</taxon>
    </lineage>
</organism>
<evidence type="ECO:0000256" key="1">
    <source>
        <dbReference type="SAM" id="Phobius"/>
    </source>
</evidence>
<reference evidence="2" key="3">
    <citation type="submission" date="2025-09" db="UniProtKB">
        <authorList>
            <consortium name="Ensembl"/>
        </authorList>
    </citation>
    <scope>IDENTIFICATION</scope>
    <source>
        <strain evidence="2">Thorbecke</strain>
    </source>
</reference>
<dbReference type="InParanoid" id="G1U9Q5"/>
<dbReference type="Pfam" id="PF15846">
    <property type="entry name" value="DUF4720"/>
    <property type="match status" value="1"/>
</dbReference>
<dbReference type="PANTHER" id="PTHR47620">
    <property type="entry name" value="CHROMOSOME 2 OPEN READING FRAME 66"/>
    <property type="match status" value="1"/>
</dbReference>
<evidence type="ECO:0000313" key="3">
    <source>
        <dbReference type="Proteomes" id="UP000001811"/>
    </source>
</evidence>
<dbReference type="InterPro" id="IPR031699">
    <property type="entry name" value="DUF4720"/>
</dbReference>
<dbReference type="Ensembl" id="ENSOCUT00000033083.2">
    <property type="protein sequence ID" value="ENSOCUP00000026177.2"/>
    <property type="gene ID" value="ENSOCUG00000028999.2"/>
</dbReference>
<keyword evidence="3" id="KW-1185">Reference proteome</keyword>
<dbReference type="EMBL" id="AAGW02003275">
    <property type="status" value="NOT_ANNOTATED_CDS"/>
    <property type="molecule type" value="Genomic_DNA"/>
</dbReference>
<keyword evidence="1" id="KW-1133">Transmembrane helix</keyword>
<dbReference type="STRING" id="9986.ENSOCUP00000026177"/>
<dbReference type="HOGENOM" id="CLU_172228_0_0_1"/>
<dbReference type="Proteomes" id="UP000001811">
    <property type="component" value="Chromosome 7"/>
</dbReference>
<dbReference type="eggNOG" id="ENOG502S75F">
    <property type="taxonomic scope" value="Eukaryota"/>
</dbReference>
<name>G1U9Q5_RABIT</name>
<evidence type="ECO:0000313" key="2">
    <source>
        <dbReference type="Ensembl" id="ENSOCUP00000026177.2"/>
    </source>
</evidence>
<keyword evidence="1" id="KW-0812">Transmembrane</keyword>
<proteinExistence type="predicted"/>
<dbReference type="PaxDb" id="9986-ENSOCUP00000026177"/>
<protein>
    <submittedName>
        <fullName evidence="2">Chromosome 2 open reading frame 66</fullName>
    </submittedName>
</protein>
<reference evidence="2" key="2">
    <citation type="submission" date="2025-08" db="UniProtKB">
        <authorList>
            <consortium name="Ensembl"/>
        </authorList>
    </citation>
    <scope>IDENTIFICATION</scope>
    <source>
        <strain evidence="2">Thorbecke</strain>
    </source>
</reference>
<reference evidence="2 3" key="1">
    <citation type="journal article" date="2011" name="Nature">
        <title>A high-resolution map of human evolutionary constraint using 29 mammals.</title>
        <authorList>
            <person name="Lindblad-Toh K."/>
            <person name="Garber M."/>
            <person name="Zuk O."/>
            <person name="Lin M.F."/>
            <person name="Parker B.J."/>
            <person name="Washietl S."/>
            <person name="Kheradpour P."/>
            <person name="Ernst J."/>
            <person name="Jordan G."/>
            <person name="Mauceli E."/>
            <person name="Ward L.D."/>
            <person name="Lowe C.B."/>
            <person name="Holloway A.K."/>
            <person name="Clamp M."/>
            <person name="Gnerre S."/>
            <person name="Alfoldi J."/>
            <person name="Beal K."/>
            <person name="Chang J."/>
            <person name="Clawson H."/>
            <person name="Cuff J."/>
            <person name="Di Palma F."/>
            <person name="Fitzgerald S."/>
            <person name="Flicek P."/>
            <person name="Guttman M."/>
            <person name="Hubisz M.J."/>
            <person name="Jaffe D.B."/>
            <person name="Jungreis I."/>
            <person name="Kent W.J."/>
            <person name="Kostka D."/>
            <person name="Lara M."/>
            <person name="Martins A.L."/>
            <person name="Massingham T."/>
            <person name="Moltke I."/>
            <person name="Raney B.J."/>
            <person name="Rasmussen M.D."/>
            <person name="Robinson J."/>
            <person name="Stark A."/>
            <person name="Vilella A.J."/>
            <person name="Wen J."/>
            <person name="Xie X."/>
            <person name="Zody M.C."/>
            <person name="Baldwin J."/>
            <person name="Bloom T."/>
            <person name="Chin C.W."/>
            <person name="Heiman D."/>
            <person name="Nicol R."/>
            <person name="Nusbaum C."/>
            <person name="Young S."/>
            <person name="Wilkinson J."/>
            <person name="Worley K.C."/>
            <person name="Kovar C.L."/>
            <person name="Muzny D.M."/>
            <person name="Gibbs R.A."/>
            <person name="Cree A."/>
            <person name="Dihn H.H."/>
            <person name="Fowler G."/>
            <person name="Jhangiani S."/>
            <person name="Joshi V."/>
            <person name="Lee S."/>
            <person name="Lewis L.R."/>
            <person name="Nazareth L.V."/>
            <person name="Okwuonu G."/>
            <person name="Santibanez J."/>
            <person name="Warren W.C."/>
            <person name="Mardis E.R."/>
            <person name="Weinstock G.M."/>
            <person name="Wilson R.K."/>
            <person name="Delehaunty K."/>
            <person name="Dooling D."/>
            <person name="Fronik C."/>
            <person name="Fulton L."/>
            <person name="Fulton B."/>
            <person name="Graves T."/>
            <person name="Minx P."/>
            <person name="Sodergren E."/>
            <person name="Birney E."/>
            <person name="Margulies E.H."/>
            <person name="Herrero J."/>
            <person name="Green E.D."/>
            <person name="Haussler D."/>
            <person name="Siepel A."/>
            <person name="Goldman N."/>
            <person name="Pollard K.S."/>
            <person name="Pedersen J.S."/>
            <person name="Lander E.S."/>
            <person name="Kellis M."/>
        </authorList>
    </citation>
    <scope>NUCLEOTIDE SEQUENCE [LARGE SCALE GENOMIC DNA]</scope>
    <source>
        <strain evidence="2 3">Thorbecke inbred</strain>
    </source>
</reference>
<sequence>VITNSPDPSFSQLHSTMSKVPLLLLCVALGLIGPVYGNALRNEDKWKPLSNPRNRDLFFRSLQAYFKGRGLDLGRFPNTFSMNENPRPLSFQSDLIASAFADYEEQKNSFPSYLKG</sequence>
<gene>
    <name evidence="2" type="primary">C2orf66</name>
</gene>
<dbReference type="PANTHER" id="PTHR47620:SF1">
    <property type="entry name" value="GENE, 34066-RELATED"/>
    <property type="match status" value="1"/>
</dbReference>
<feature type="transmembrane region" description="Helical" evidence="1">
    <location>
        <begin position="20"/>
        <end position="40"/>
    </location>
</feature>